<evidence type="ECO:0000259" key="8">
    <source>
        <dbReference type="Pfam" id="PF02687"/>
    </source>
</evidence>
<dbReference type="InterPro" id="IPR025857">
    <property type="entry name" value="MacB_PCD"/>
</dbReference>
<feature type="transmembrane region" description="Helical" evidence="7">
    <location>
        <begin position="264"/>
        <end position="284"/>
    </location>
</feature>
<evidence type="ECO:0000313" key="10">
    <source>
        <dbReference type="EMBL" id="KXB57833.1"/>
    </source>
</evidence>
<evidence type="ECO:0000256" key="4">
    <source>
        <dbReference type="ARBA" id="ARBA00022692"/>
    </source>
</evidence>
<reference evidence="10 11" key="1">
    <citation type="submission" date="2016-01" db="EMBL/GenBank/DDBJ databases">
        <authorList>
            <person name="Mitreva M."/>
            <person name="Pepin K.H."/>
            <person name="Mihindukulasuriya K.A."/>
            <person name="Fulton R."/>
            <person name="Fronick C."/>
            <person name="O'Laughlin M."/>
            <person name="Miner T."/>
            <person name="Herter B."/>
            <person name="Rosa B.A."/>
            <person name="Cordes M."/>
            <person name="Tomlinson C."/>
            <person name="Wollam A."/>
            <person name="Palsikar V.B."/>
            <person name="Mardis E.R."/>
            <person name="Wilson R.K."/>
        </authorList>
    </citation>
    <scope>NUCLEOTIDE SEQUENCE [LARGE SCALE GENOMIC DNA]</scope>
    <source>
        <strain evidence="10 11">KA00071</strain>
    </source>
</reference>
<evidence type="ECO:0000256" key="5">
    <source>
        <dbReference type="ARBA" id="ARBA00022989"/>
    </source>
</evidence>
<feature type="domain" description="ABC3 transporter permease C-terminal" evidence="8">
    <location>
        <begin position="265"/>
        <end position="383"/>
    </location>
</feature>
<dbReference type="Proteomes" id="UP000070467">
    <property type="component" value="Unassembled WGS sequence"/>
</dbReference>
<evidence type="ECO:0000256" key="2">
    <source>
        <dbReference type="ARBA" id="ARBA00005236"/>
    </source>
</evidence>
<dbReference type="InterPro" id="IPR051447">
    <property type="entry name" value="Lipoprotein-release_system"/>
</dbReference>
<dbReference type="Pfam" id="PF12704">
    <property type="entry name" value="MacB_PCD"/>
    <property type="match status" value="1"/>
</dbReference>
<feature type="domain" description="MacB-like periplasmic core" evidence="9">
    <location>
        <begin position="87"/>
        <end position="228"/>
    </location>
</feature>
<evidence type="ECO:0000259" key="9">
    <source>
        <dbReference type="Pfam" id="PF12704"/>
    </source>
</evidence>
<evidence type="ECO:0000256" key="3">
    <source>
        <dbReference type="ARBA" id="ARBA00022475"/>
    </source>
</evidence>
<gene>
    <name evidence="10" type="ORF">HMPREF1871_00748</name>
</gene>
<comment type="similarity">
    <text evidence="2">Belongs to the ABC-4 integral membrane protein family. LolC/E subfamily.</text>
</comment>
<dbReference type="EMBL" id="LSDB01000031">
    <property type="protein sequence ID" value="KXB57833.1"/>
    <property type="molecule type" value="Genomic_DNA"/>
</dbReference>
<sequence>MNIVKTTTHLEKTIYKNSNSSLILTKNKNENNSTNYFKSKKFEKLKNIDGIGEFVYQYEGVAKLLNYNVVDGEQKVEREELSDNMKNILSVIATTNTKRNIFFSSGMFNIEEGRNIDKNDKNKIVIHKDLAMKNNLKLNDRVKLKMTSIEKGGLNTKEIEYEIVGIFSGKKQESYTGLSSDLTENSVFTDYLSSQQSLNLQEEEMLVDKLFLYFNDPQKTKQMLQQVKKEIDVDWQKYQIEENSDIFKKVLESISGIKSIIKTMTYSIMLGGCIVLCLLLILWLRERIYEIGIFLSLGINKAKIITQFILELILVSIPALVLSALIGNIVVKQTISSIITLDDFQKISSNIVNLGYNTENLITFLESYLILIIIILISVIFTTGTILIKKPKEILSKLS</sequence>
<proteinExistence type="inferred from homology"/>
<protein>
    <submittedName>
        <fullName evidence="10">Efflux ABC transporter, permease protein</fullName>
    </submittedName>
</protein>
<keyword evidence="11" id="KW-1185">Reference proteome</keyword>
<keyword evidence="6 7" id="KW-0472">Membrane</keyword>
<keyword evidence="3" id="KW-1003">Cell membrane</keyword>
<evidence type="ECO:0000256" key="7">
    <source>
        <dbReference type="SAM" id="Phobius"/>
    </source>
</evidence>
<feature type="transmembrane region" description="Helical" evidence="7">
    <location>
        <begin position="368"/>
        <end position="388"/>
    </location>
</feature>
<feature type="transmembrane region" description="Helical" evidence="7">
    <location>
        <begin position="304"/>
        <end position="326"/>
    </location>
</feature>
<organism evidence="10 11">
    <name type="scientific">Gemelliphila asaccharolytica</name>
    <dbReference type="NCBI Taxonomy" id="502393"/>
    <lineage>
        <taxon>Bacteria</taxon>
        <taxon>Bacillati</taxon>
        <taxon>Bacillota</taxon>
        <taxon>Bacilli</taxon>
        <taxon>Bacillales</taxon>
        <taxon>Gemellaceae</taxon>
        <taxon>Gemelliphila</taxon>
    </lineage>
</organism>
<dbReference type="Pfam" id="PF02687">
    <property type="entry name" value="FtsX"/>
    <property type="match status" value="1"/>
</dbReference>
<evidence type="ECO:0000256" key="6">
    <source>
        <dbReference type="ARBA" id="ARBA00023136"/>
    </source>
</evidence>
<comment type="caution">
    <text evidence="10">The sequence shown here is derived from an EMBL/GenBank/DDBJ whole genome shotgun (WGS) entry which is preliminary data.</text>
</comment>
<dbReference type="InterPro" id="IPR003838">
    <property type="entry name" value="ABC3_permease_C"/>
</dbReference>
<dbReference type="PANTHER" id="PTHR30489:SF0">
    <property type="entry name" value="LIPOPROTEIN-RELEASING SYSTEM TRANSMEMBRANE PROTEIN LOLE"/>
    <property type="match status" value="1"/>
</dbReference>
<accession>A0ABR5TLK8</accession>
<name>A0ABR5TLK8_9BACL</name>
<comment type="subcellular location">
    <subcellularLocation>
        <location evidence="1">Cell membrane</location>
        <topology evidence="1">Multi-pass membrane protein</topology>
    </subcellularLocation>
</comment>
<keyword evidence="4 7" id="KW-0812">Transmembrane</keyword>
<evidence type="ECO:0000256" key="1">
    <source>
        <dbReference type="ARBA" id="ARBA00004651"/>
    </source>
</evidence>
<evidence type="ECO:0000313" key="11">
    <source>
        <dbReference type="Proteomes" id="UP000070467"/>
    </source>
</evidence>
<dbReference type="PANTHER" id="PTHR30489">
    <property type="entry name" value="LIPOPROTEIN-RELEASING SYSTEM TRANSMEMBRANE PROTEIN LOLE"/>
    <property type="match status" value="1"/>
</dbReference>
<keyword evidence="5 7" id="KW-1133">Transmembrane helix</keyword>